<dbReference type="AlphaFoldDB" id="A0A1D3D407"/>
<keyword evidence="2" id="KW-1185">Reference proteome</keyword>
<evidence type="ECO:0000313" key="1">
    <source>
        <dbReference type="EMBL" id="OEH78192.1"/>
    </source>
</evidence>
<gene>
    <name evidence="1" type="ORF">cyc_08938</name>
</gene>
<dbReference type="Proteomes" id="UP000095192">
    <property type="component" value="Unassembled WGS sequence"/>
</dbReference>
<organism evidence="1 2">
    <name type="scientific">Cyclospora cayetanensis</name>
    <dbReference type="NCBI Taxonomy" id="88456"/>
    <lineage>
        <taxon>Eukaryota</taxon>
        <taxon>Sar</taxon>
        <taxon>Alveolata</taxon>
        <taxon>Apicomplexa</taxon>
        <taxon>Conoidasida</taxon>
        <taxon>Coccidia</taxon>
        <taxon>Eucoccidiorida</taxon>
        <taxon>Eimeriorina</taxon>
        <taxon>Eimeriidae</taxon>
        <taxon>Cyclospora</taxon>
    </lineage>
</organism>
<dbReference type="EMBL" id="JROU02000824">
    <property type="protein sequence ID" value="OEH78192.1"/>
    <property type="molecule type" value="Genomic_DNA"/>
</dbReference>
<evidence type="ECO:0000313" key="2">
    <source>
        <dbReference type="Proteomes" id="UP000095192"/>
    </source>
</evidence>
<name>A0A1D3D407_9EIME</name>
<reference evidence="1 2" key="1">
    <citation type="journal article" date="2016" name="BMC Genomics">
        <title>Comparative genomics reveals Cyclospora cayetanensis possesses coccidia-like metabolism and invasion components but unique surface antigens.</title>
        <authorList>
            <person name="Liu S."/>
            <person name="Wang L."/>
            <person name="Zheng H."/>
            <person name="Xu Z."/>
            <person name="Roellig D.M."/>
            <person name="Li N."/>
            <person name="Frace M.A."/>
            <person name="Tang K."/>
            <person name="Arrowood M.J."/>
            <person name="Moss D.M."/>
            <person name="Zhang L."/>
            <person name="Feng Y."/>
            <person name="Xiao L."/>
        </authorList>
    </citation>
    <scope>NUCLEOTIDE SEQUENCE [LARGE SCALE GENOMIC DNA]</scope>
    <source>
        <strain evidence="1 2">CHN_HEN01</strain>
    </source>
</reference>
<accession>A0A1D3D407</accession>
<comment type="caution">
    <text evidence="1">The sequence shown here is derived from an EMBL/GenBank/DDBJ whole genome shotgun (WGS) entry which is preliminary data.</text>
</comment>
<protein>
    <submittedName>
        <fullName evidence="1">Uncharacterized protein</fullName>
    </submittedName>
</protein>
<proteinExistence type="predicted"/>
<sequence length="85" mass="8933">MRLREKGGAGSSGLVQARIQPGGCCQSSPVVLPLESLGVCEAADGISDGDCRNICACKEFERFLQFLVGDIEGGSPTLPQFLQAF</sequence>
<dbReference type="InParanoid" id="A0A1D3D407"/>
<dbReference type="VEuPathDB" id="ToxoDB:cyc_08938"/>